<reference evidence="2" key="1">
    <citation type="journal article" date="2014" name="Int. J. Syst. Evol. Microbiol.">
        <title>Complete genome sequence of Corynebacterium casei LMG S-19264T (=DSM 44701T), isolated from a smear-ripened cheese.</title>
        <authorList>
            <consortium name="US DOE Joint Genome Institute (JGI-PGF)"/>
            <person name="Walter F."/>
            <person name="Albersmeier A."/>
            <person name="Kalinowski J."/>
            <person name="Ruckert C."/>
        </authorList>
    </citation>
    <scope>NUCLEOTIDE SEQUENCE</scope>
    <source>
        <strain evidence="2">KCTC 22164</strain>
    </source>
</reference>
<dbReference type="PANTHER" id="PTHR43792">
    <property type="entry name" value="GNAT FAMILY, PUTATIVE (AFU_ORTHOLOGUE AFUA_3G00765)-RELATED-RELATED"/>
    <property type="match status" value="1"/>
</dbReference>
<accession>A0A918JDZ9</accession>
<dbReference type="Pfam" id="PF13302">
    <property type="entry name" value="Acetyltransf_3"/>
    <property type="match status" value="1"/>
</dbReference>
<dbReference type="InterPro" id="IPR016181">
    <property type="entry name" value="Acyl_CoA_acyltransferase"/>
</dbReference>
<dbReference type="GO" id="GO:0016747">
    <property type="term" value="F:acyltransferase activity, transferring groups other than amino-acyl groups"/>
    <property type="evidence" value="ECO:0007669"/>
    <property type="project" value="InterPro"/>
</dbReference>
<dbReference type="Proteomes" id="UP000631300">
    <property type="component" value="Unassembled WGS sequence"/>
</dbReference>
<evidence type="ECO:0000313" key="3">
    <source>
        <dbReference type="Proteomes" id="UP000631300"/>
    </source>
</evidence>
<dbReference type="SUPFAM" id="SSF55729">
    <property type="entry name" value="Acyl-CoA N-acyltransferases (Nat)"/>
    <property type="match status" value="1"/>
</dbReference>
<dbReference type="RefSeq" id="WP_189403368.1">
    <property type="nucleotide sequence ID" value="NZ_BMXP01000001.1"/>
</dbReference>
<comment type="caution">
    <text evidence="2">The sequence shown here is derived from an EMBL/GenBank/DDBJ whole genome shotgun (WGS) entry which is preliminary data.</text>
</comment>
<sequence>MRFHIEAHYCQLLRSEHKDTYCQLYMSPKVMRKIAQPLTLSQAETAFTNALRQNEQTPWRKRVWVISNDTGNDAGIQMLIRHSNAPTVAEIGIMLYPFANGRRIAGKALGGLVDYGFTHLGLERINALFDCTHLATQRLVEGIGFTVFPAHKDHAGRHCLEATITQSEHLAIRQQARS</sequence>
<evidence type="ECO:0000313" key="2">
    <source>
        <dbReference type="EMBL" id="GGW74775.1"/>
    </source>
</evidence>
<protein>
    <recommendedName>
        <fullName evidence="1">N-acetyltransferase domain-containing protein</fullName>
    </recommendedName>
</protein>
<proteinExistence type="predicted"/>
<keyword evidence="3" id="KW-1185">Reference proteome</keyword>
<name>A0A918JDZ9_9ALTE</name>
<dbReference type="InterPro" id="IPR000182">
    <property type="entry name" value="GNAT_dom"/>
</dbReference>
<dbReference type="EMBL" id="BMXP01000001">
    <property type="protein sequence ID" value="GGW74775.1"/>
    <property type="molecule type" value="Genomic_DNA"/>
</dbReference>
<feature type="domain" description="N-acetyltransferase" evidence="1">
    <location>
        <begin position="13"/>
        <end position="146"/>
    </location>
</feature>
<dbReference type="Gene3D" id="3.40.630.30">
    <property type="match status" value="1"/>
</dbReference>
<dbReference type="AlphaFoldDB" id="A0A918JDZ9"/>
<evidence type="ECO:0000259" key="1">
    <source>
        <dbReference type="Pfam" id="PF13302"/>
    </source>
</evidence>
<gene>
    <name evidence="2" type="ORF">GCM10007391_03540</name>
</gene>
<dbReference type="InterPro" id="IPR051531">
    <property type="entry name" value="N-acetyltransferase"/>
</dbReference>
<reference evidence="2" key="2">
    <citation type="submission" date="2020-09" db="EMBL/GenBank/DDBJ databases">
        <authorList>
            <person name="Sun Q."/>
            <person name="Kim S."/>
        </authorList>
    </citation>
    <scope>NUCLEOTIDE SEQUENCE</scope>
    <source>
        <strain evidence="2">KCTC 22164</strain>
    </source>
</reference>
<organism evidence="2 3">
    <name type="scientific">Alteromonas halophila</name>
    <dbReference type="NCBI Taxonomy" id="516698"/>
    <lineage>
        <taxon>Bacteria</taxon>
        <taxon>Pseudomonadati</taxon>
        <taxon>Pseudomonadota</taxon>
        <taxon>Gammaproteobacteria</taxon>
        <taxon>Alteromonadales</taxon>
        <taxon>Alteromonadaceae</taxon>
        <taxon>Alteromonas/Salinimonas group</taxon>
        <taxon>Alteromonas</taxon>
    </lineage>
</organism>
<dbReference type="PANTHER" id="PTHR43792:SF16">
    <property type="entry name" value="N-ACETYLTRANSFERASE DOMAIN-CONTAINING PROTEIN"/>
    <property type="match status" value="1"/>
</dbReference>